<reference evidence="2 3" key="1">
    <citation type="submission" date="2014-07" db="EMBL/GenBank/DDBJ databases">
        <title>Expanding our view of genomic diversity in Candidatus Accumulibacter clades.</title>
        <authorList>
            <person name="Skennerton C.T."/>
            <person name="Barr J.J."/>
            <person name="Slater F.R."/>
            <person name="Bond P.L."/>
            <person name="Tyson G.W."/>
        </authorList>
    </citation>
    <scope>NUCLEOTIDE SEQUENCE [LARGE SCALE GENOMIC DNA]</scope>
    <source>
        <strain evidence="3">SK-01</strain>
    </source>
</reference>
<comment type="caution">
    <text evidence="2">The sequence shown here is derived from an EMBL/GenBank/DDBJ whole genome shotgun (WGS) entry which is preliminary data.</text>
</comment>
<sequence length="470" mass="49491">MSILRSFAGLILASVAGSMSANPAAGAASLIVSRTDAGVTVQSAQGSARPAQVGSVLNVGERLCFLHRGATVWLRRSDRGSDFAHTAQQAGCWKGAEIEAAQHGPGSRSQERIALLRLLAALTTVGQNKHAPLTAAARGGQIGNALCKVAAHTDWLVIDQLGGVIVPIAPGAGGRLTLLNARGDAAGASITLEEKAAELRLPAVGAPGQVFELAIRGGPEESCRLRLRIVDGAQHAAQAPRAGVAVDPKKVAWRTAIQALRLVDGHGRAWTLEALRQLAPHRTVPEADQAYAYLAAANRECANSDGSNIPVAFDMPWLHASKSLLSEGRRRIFVVWHGGLPPFRVSLQREGTTTPLTESSDLKVCEAFLPASNLTSGRHVLTITDQAGARLVAEQIDVVPSAQRPSAPALPAASAQPAWLSAAQWMAEQEDGAWRFEALQDVAARLGDTPEAQAWIQRNGRPPALLEIEP</sequence>
<dbReference type="AlphaFoldDB" id="A0A084Y089"/>
<gene>
    <name evidence="2" type="ORF">CAPSK01_001985</name>
</gene>
<dbReference type="RefSeq" id="WP_034925499.1">
    <property type="nucleotide sequence ID" value="NZ_JDSS02000021.1"/>
</dbReference>
<evidence type="ECO:0000256" key="1">
    <source>
        <dbReference type="SAM" id="SignalP"/>
    </source>
</evidence>
<dbReference type="STRING" id="1457154.CAPSK01_001985"/>
<feature type="chain" id="PRO_5001785453" description="SH3 domain-containing protein" evidence="1">
    <location>
        <begin position="28"/>
        <end position="470"/>
    </location>
</feature>
<evidence type="ECO:0000313" key="3">
    <source>
        <dbReference type="Proteomes" id="UP000019812"/>
    </source>
</evidence>
<feature type="signal peptide" evidence="1">
    <location>
        <begin position="1"/>
        <end position="27"/>
    </location>
</feature>
<proteinExistence type="predicted"/>
<evidence type="ECO:0000313" key="2">
    <source>
        <dbReference type="EMBL" id="KFB68133.1"/>
    </source>
</evidence>
<accession>A0A084Y089</accession>
<organism evidence="2 3">
    <name type="scientific">Candidatus Accumulibacter vicinus</name>
    <dbReference type="NCBI Taxonomy" id="2954382"/>
    <lineage>
        <taxon>Bacteria</taxon>
        <taxon>Pseudomonadati</taxon>
        <taxon>Pseudomonadota</taxon>
        <taxon>Betaproteobacteria</taxon>
        <taxon>Candidatus Accumulibacter</taxon>
    </lineage>
</organism>
<dbReference type="Proteomes" id="UP000019812">
    <property type="component" value="Unassembled WGS sequence"/>
</dbReference>
<keyword evidence="1" id="KW-0732">Signal</keyword>
<protein>
    <recommendedName>
        <fullName evidence="4">SH3 domain-containing protein</fullName>
    </recommendedName>
</protein>
<name>A0A084Y089_9PROT</name>
<evidence type="ECO:0008006" key="4">
    <source>
        <dbReference type="Google" id="ProtNLM"/>
    </source>
</evidence>
<dbReference type="EMBL" id="JDSS02000021">
    <property type="protein sequence ID" value="KFB68133.1"/>
    <property type="molecule type" value="Genomic_DNA"/>
</dbReference>